<dbReference type="EMBL" id="DSLA01000112">
    <property type="protein sequence ID" value="HEH35918.1"/>
    <property type="molecule type" value="Genomic_DNA"/>
</dbReference>
<feature type="domain" description="MoaB/Mog" evidence="1">
    <location>
        <begin position="11"/>
        <end position="161"/>
    </location>
</feature>
<name>A0A7J2TKM7_ARCFL</name>
<gene>
    <name evidence="2" type="ORF">ENP88_07270</name>
</gene>
<dbReference type="InterPro" id="IPR001453">
    <property type="entry name" value="MoaB/Mog_dom"/>
</dbReference>
<dbReference type="SUPFAM" id="SSF53218">
    <property type="entry name" value="Molybdenum cofactor biosynthesis proteins"/>
    <property type="match status" value="1"/>
</dbReference>
<dbReference type="AlphaFoldDB" id="A0A7J2TKM7"/>
<sequence>MHEKDLDFSVAIITVSTSRFRKYGNLRGIESIPSDDESGRLILEEFREKAVDYSLVSDDVFQIRSAVFEMLRKADVCILTGGTGLNPRDVTIEALEEIFDKRIDGFGEIFRIKSFEEIGYSAILSRATAGIIDGKVVFCLPGSKKAVKLGLEIIKGSIRHILSHAKGLS</sequence>
<dbReference type="InterPro" id="IPR036425">
    <property type="entry name" value="MoaB/Mog-like_dom_sf"/>
</dbReference>
<dbReference type="GO" id="GO:0006777">
    <property type="term" value="P:Mo-molybdopterin cofactor biosynthetic process"/>
    <property type="evidence" value="ECO:0007669"/>
    <property type="project" value="InterPro"/>
</dbReference>
<dbReference type="CDD" id="cd00886">
    <property type="entry name" value="MogA_MoaB"/>
    <property type="match status" value="1"/>
</dbReference>
<dbReference type="PANTHER" id="PTHR43232:SF2">
    <property type="entry name" value="MOLYBDENUM COFACTOR BIOSYNTHESIS PROTEIN B"/>
    <property type="match status" value="1"/>
</dbReference>
<proteinExistence type="predicted"/>
<evidence type="ECO:0000259" key="1">
    <source>
        <dbReference type="SMART" id="SM00852"/>
    </source>
</evidence>
<dbReference type="PIRSF" id="PIRSF006443">
    <property type="entry name" value="MoaB"/>
    <property type="match status" value="1"/>
</dbReference>
<dbReference type="InterPro" id="IPR012245">
    <property type="entry name" value="MoaB"/>
</dbReference>
<protein>
    <submittedName>
        <fullName evidence="2">MogA/MoaB family molybdenum cofactor biosynthesis protein</fullName>
    </submittedName>
</protein>
<reference evidence="2" key="1">
    <citation type="journal article" date="2020" name="mSystems">
        <title>Genome- and Community-Level Interaction Insights into Carbon Utilization and Element Cycling Functions of Hydrothermarchaeota in Hydrothermal Sediment.</title>
        <authorList>
            <person name="Zhou Z."/>
            <person name="Liu Y."/>
            <person name="Xu W."/>
            <person name="Pan J."/>
            <person name="Luo Z.H."/>
            <person name="Li M."/>
        </authorList>
    </citation>
    <scope>NUCLEOTIDE SEQUENCE [LARGE SCALE GENOMIC DNA]</scope>
    <source>
        <strain evidence="2">SpSt-26</strain>
    </source>
</reference>
<dbReference type="Gene3D" id="3.40.980.10">
    <property type="entry name" value="MoaB/Mog-like domain"/>
    <property type="match status" value="1"/>
</dbReference>
<accession>A0A7J2TKM7</accession>
<evidence type="ECO:0000313" key="2">
    <source>
        <dbReference type="EMBL" id="HEH35918.1"/>
    </source>
</evidence>
<dbReference type="PANTHER" id="PTHR43232">
    <property type="entry name" value="MOLYBDENUM COFACTOR BIOSYNTHESIS PROTEIN B"/>
    <property type="match status" value="1"/>
</dbReference>
<dbReference type="Pfam" id="PF00994">
    <property type="entry name" value="MoCF_biosynth"/>
    <property type="match status" value="1"/>
</dbReference>
<dbReference type="GO" id="GO:0005829">
    <property type="term" value="C:cytosol"/>
    <property type="evidence" value="ECO:0007669"/>
    <property type="project" value="TreeGrafter"/>
</dbReference>
<comment type="caution">
    <text evidence="2">The sequence shown here is derived from an EMBL/GenBank/DDBJ whole genome shotgun (WGS) entry which is preliminary data.</text>
</comment>
<organism evidence="2">
    <name type="scientific">Archaeoglobus fulgidus</name>
    <dbReference type="NCBI Taxonomy" id="2234"/>
    <lineage>
        <taxon>Archaea</taxon>
        <taxon>Methanobacteriati</taxon>
        <taxon>Methanobacteriota</taxon>
        <taxon>Archaeoglobi</taxon>
        <taxon>Archaeoglobales</taxon>
        <taxon>Archaeoglobaceae</taxon>
        <taxon>Archaeoglobus</taxon>
    </lineage>
</organism>
<dbReference type="NCBIfam" id="TIGR00177">
    <property type="entry name" value="molyb_syn"/>
    <property type="match status" value="1"/>
</dbReference>
<dbReference type="SMART" id="SM00852">
    <property type="entry name" value="MoCF_biosynth"/>
    <property type="match status" value="1"/>
</dbReference>